<dbReference type="InterPro" id="IPR012340">
    <property type="entry name" value="NA-bd_OB-fold"/>
</dbReference>
<feature type="compositionally biased region" description="Low complexity" evidence="6">
    <location>
        <begin position="118"/>
        <end position="132"/>
    </location>
</feature>
<name>A0A834II15_RHYFE</name>
<feature type="domain" description="S1-like" evidence="7">
    <location>
        <begin position="13"/>
        <end position="84"/>
    </location>
</feature>
<evidence type="ECO:0000256" key="6">
    <source>
        <dbReference type="SAM" id="MobiDB-lite"/>
    </source>
</evidence>
<dbReference type="InterPro" id="IPR001253">
    <property type="entry name" value="TIF_eIF-1A"/>
</dbReference>
<proteinExistence type="inferred from homology"/>
<dbReference type="GO" id="GO:0005634">
    <property type="term" value="C:nucleus"/>
    <property type="evidence" value="ECO:0007669"/>
    <property type="project" value="TreeGrafter"/>
</dbReference>
<dbReference type="InterPro" id="IPR006196">
    <property type="entry name" value="RNA-binding_domain_S1_IF1"/>
</dbReference>
<dbReference type="PANTHER" id="PTHR21641">
    <property type="entry name" value="TRANSLATION INITIATION FACTOR-RELATED"/>
    <property type="match status" value="1"/>
</dbReference>
<dbReference type="InterPro" id="IPR039294">
    <property type="entry name" value="EIF1AD"/>
</dbReference>
<reference evidence="8" key="1">
    <citation type="submission" date="2020-08" db="EMBL/GenBank/DDBJ databases">
        <title>Genome sequencing and assembly of the red palm weevil Rhynchophorus ferrugineus.</title>
        <authorList>
            <person name="Dias G.B."/>
            <person name="Bergman C.M."/>
            <person name="Manee M."/>
        </authorList>
    </citation>
    <scope>NUCLEOTIDE SEQUENCE</scope>
    <source>
        <strain evidence="8">AA-2017</strain>
        <tissue evidence="8">Whole larva</tissue>
    </source>
</reference>
<evidence type="ECO:0000256" key="5">
    <source>
        <dbReference type="PROSITE-ProRule" id="PRU00181"/>
    </source>
</evidence>
<dbReference type="OrthoDB" id="1738325at2759"/>
<protein>
    <recommendedName>
        <fullName evidence="2">Probable RNA-binding protein EIF1AD</fullName>
    </recommendedName>
    <alternativeName>
        <fullName evidence="4">Eukaryotic translation initiation factor 1A domain-containing protein</fullName>
    </alternativeName>
</protein>
<comment type="caution">
    <text evidence="8">The sequence shown here is derived from an EMBL/GenBank/DDBJ whole genome shotgun (WGS) entry which is preliminary data.</text>
</comment>
<evidence type="ECO:0000256" key="2">
    <source>
        <dbReference type="ARBA" id="ARBA00020989"/>
    </source>
</evidence>
<evidence type="ECO:0000259" key="7">
    <source>
        <dbReference type="PROSITE" id="PS50832"/>
    </source>
</evidence>
<evidence type="ECO:0000256" key="3">
    <source>
        <dbReference type="ARBA" id="ARBA00022884"/>
    </source>
</evidence>
<keyword evidence="9" id="KW-1185">Reference proteome</keyword>
<evidence type="ECO:0000313" key="9">
    <source>
        <dbReference type="Proteomes" id="UP000625711"/>
    </source>
</evidence>
<dbReference type="SMART" id="SM00652">
    <property type="entry name" value="eIF1a"/>
    <property type="match status" value="1"/>
</dbReference>
<evidence type="ECO:0000256" key="4">
    <source>
        <dbReference type="ARBA" id="ARBA00031998"/>
    </source>
</evidence>
<dbReference type="Gene3D" id="2.40.50.140">
    <property type="entry name" value="Nucleic acid-binding proteins"/>
    <property type="match status" value="1"/>
</dbReference>
<dbReference type="Pfam" id="PF01176">
    <property type="entry name" value="eIF-1a"/>
    <property type="match status" value="1"/>
</dbReference>
<evidence type="ECO:0000256" key="1">
    <source>
        <dbReference type="ARBA" id="ARBA00007340"/>
    </source>
</evidence>
<dbReference type="PROSITE" id="PS50832">
    <property type="entry name" value="S1_IF1_TYPE"/>
    <property type="match status" value="1"/>
</dbReference>
<keyword evidence="3" id="KW-0694">RNA-binding</keyword>
<dbReference type="SUPFAM" id="SSF50249">
    <property type="entry name" value="Nucleic acid-binding proteins"/>
    <property type="match status" value="1"/>
</dbReference>
<sequence>MSQVAKSKQIILDRNDFDLPTEEQQIVRLVNARGSNLCEIEDSEGANYLVSMPTKFRKNVWIKRGDYLLIEPIKEGDKVKGEIVKILVPEHIKYFKQENVWPARFSNEEKTRPQEIPSSSSDSSDTDTSNETSSEDSDDEEESDYSTSVKN</sequence>
<gene>
    <name evidence="8" type="ORF">GWI33_006191</name>
</gene>
<feature type="compositionally biased region" description="Acidic residues" evidence="6">
    <location>
        <begin position="133"/>
        <end position="144"/>
    </location>
</feature>
<comment type="similarity">
    <text evidence="1">Belongs to the EIF1AD family.</text>
</comment>
<evidence type="ECO:0000313" key="8">
    <source>
        <dbReference type="EMBL" id="KAF7280279.1"/>
    </source>
</evidence>
<dbReference type="GO" id="GO:0003723">
    <property type="term" value="F:RNA binding"/>
    <property type="evidence" value="ECO:0007669"/>
    <property type="project" value="UniProtKB-KW"/>
</dbReference>
<dbReference type="GO" id="GO:0003743">
    <property type="term" value="F:translation initiation factor activity"/>
    <property type="evidence" value="ECO:0007669"/>
    <property type="project" value="UniProtKB-UniRule"/>
</dbReference>
<accession>A0A834II15</accession>
<dbReference type="Proteomes" id="UP000625711">
    <property type="component" value="Unassembled WGS sequence"/>
</dbReference>
<dbReference type="EMBL" id="JAACXV010000309">
    <property type="protein sequence ID" value="KAF7280279.1"/>
    <property type="molecule type" value="Genomic_DNA"/>
</dbReference>
<keyword evidence="5" id="KW-0648">Protein biosynthesis</keyword>
<feature type="region of interest" description="Disordered" evidence="6">
    <location>
        <begin position="104"/>
        <end position="151"/>
    </location>
</feature>
<dbReference type="PANTHER" id="PTHR21641:SF0">
    <property type="entry name" value="RNA-BINDING PROTEIN EIF1AD-RELATED"/>
    <property type="match status" value="1"/>
</dbReference>
<dbReference type="AlphaFoldDB" id="A0A834II15"/>
<keyword evidence="5" id="KW-0396">Initiation factor</keyword>
<organism evidence="8 9">
    <name type="scientific">Rhynchophorus ferrugineus</name>
    <name type="common">Red palm weevil</name>
    <name type="synonym">Curculio ferrugineus</name>
    <dbReference type="NCBI Taxonomy" id="354439"/>
    <lineage>
        <taxon>Eukaryota</taxon>
        <taxon>Metazoa</taxon>
        <taxon>Ecdysozoa</taxon>
        <taxon>Arthropoda</taxon>
        <taxon>Hexapoda</taxon>
        <taxon>Insecta</taxon>
        <taxon>Pterygota</taxon>
        <taxon>Neoptera</taxon>
        <taxon>Endopterygota</taxon>
        <taxon>Coleoptera</taxon>
        <taxon>Polyphaga</taxon>
        <taxon>Cucujiformia</taxon>
        <taxon>Curculionidae</taxon>
        <taxon>Dryophthorinae</taxon>
        <taxon>Rhynchophorus</taxon>
    </lineage>
</organism>